<keyword evidence="4" id="KW-1185">Reference proteome</keyword>
<evidence type="ECO:0000313" key="3">
    <source>
        <dbReference type="EMBL" id="MDR7361207.1"/>
    </source>
</evidence>
<gene>
    <name evidence="3" type="ORF">J2S63_000760</name>
</gene>
<sequence>MPAAASTLLSPVLLAAWLVLGLLIARRSHAAGTVMLWMVVFGPLGLLLVAYGEHQRARLGSPPEGGPDTPELFVPVEVHTESGWVAGTLHHWTLTAQGWHGWVTFDRDGTVAAEWFTSDAVRRGPGESPAPRGPEEPRGGPVGWGS</sequence>
<feature type="transmembrane region" description="Helical" evidence="2">
    <location>
        <begin position="31"/>
        <end position="51"/>
    </location>
</feature>
<keyword evidence="2" id="KW-0812">Transmembrane</keyword>
<keyword evidence="2" id="KW-1133">Transmembrane helix</keyword>
<dbReference type="Proteomes" id="UP001183648">
    <property type="component" value="Unassembled WGS sequence"/>
</dbReference>
<organism evidence="3 4">
    <name type="scientific">Nocardioides marmoribigeumensis</name>
    <dbReference type="NCBI Taxonomy" id="433649"/>
    <lineage>
        <taxon>Bacteria</taxon>
        <taxon>Bacillati</taxon>
        <taxon>Actinomycetota</taxon>
        <taxon>Actinomycetes</taxon>
        <taxon>Propionibacteriales</taxon>
        <taxon>Nocardioidaceae</taxon>
        <taxon>Nocardioides</taxon>
    </lineage>
</organism>
<keyword evidence="2" id="KW-0472">Membrane</keyword>
<proteinExistence type="predicted"/>
<evidence type="ECO:0000256" key="2">
    <source>
        <dbReference type="SAM" id="Phobius"/>
    </source>
</evidence>
<protein>
    <submittedName>
        <fullName evidence="3">Uncharacterized protein</fullName>
    </submittedName>
</protein>
<feature type="region of interest" description="Disordered" evidence="1">
    <location>
        <begin position="116"/>
        <end position="146"/>
    </location>
</feature>
<dbReference type="RefSeq" id="WP_310298820.1">
    <property type="nucleotide sequence ID" value="NZ_BAAAPS010000014.1"/>
</dbReference>
<name>A0ABU2BRF0_9ACTN</name>
<comment type="caution">
    <text evidence="3">The sequence shown here is derived from an EMBL/GenBank/DDBJ whole genome shotgun (WGS) entry which is preliminary data.</text>
</comment>
<accession>A0ABU2BRF0</accession>
<evidence type="ECO:0000256" key="1">
    <source>
        <dbReference type="SAM" id="MobiDB-lite"/>
    </source>
</evidence>
<reference evidence="3 4" key="1">
    <citation type="submission" date="2023-07" db="EMBL/GenBank/DDBJ databases">
        <title>Sequencing the genomes of 1000 actinobacteria strains.</title>
        <authorList>
            <person name="Klenk H.-P."/>
        </authorList>
    </citation>
    <scope>NUCLEOTIDE SEQUENCE [LARGE SCALE GENOMIC DNA]</scope>
    <source>
        <strain evidence="3 4">DSM 19426</strain>
    </source>
</reference>
<evidence type="ECO:0000313" key="4">
    <source>
        <dbReference type="Proteomes" id="UP001183648"/>
    </source>
</evidence>
<dbReference type="EMBL" id="JAVDYG010000001">
    <property type="protein sequence ID" value="MDR7361207.1"/>
    <property type="molecule type" value="Genomic_DNA"/>
</dbReference>